<organism evidence="2 3">
    <name type="scientific">Canavalia gladiata</name>
    <name type="common">Sword bean</name>
    <name type="synonym">Dolichos gladiatus</name>
    <dbReference type="NCBI Taxonomy" id="3824"/>
    <lineage>
        <taxon>Eukaryota</taxon>
        <taxon>Viridiplantae</taxon>
        <taxon>Streptophyta</taxon>
        <taxon>Embryophyta</taxon>
        <taxon>Tracheophyta</taxon>
        <taxon>Spermatophyta</taxon>
        <taxon>Magnoliopsida</taxon>
        <taxon>eudicotyledons</taxon>
        <taxon>Gunneridae</taxon>
        <taxon>Pentapetalae</taxon>
        <taxon>rosids</taxon>
        <taxon>fabids</taxon>
        <taxon>Fabales</taxon>
        <taxon>Fabaceae</taxon>
        <taxon>Papilionoideae</taxon>
        <taxon>50 kb inversion clade</taxon>
        <taxon>NPAAA clade</taxon>
        <taxon>indigoferoid/millettioid clade</taxon>
        <taxon>Phaseoleae</taxon>
        <taxon>Canavalia</taxon>
    </lineage>
</organism>
<name>A0AAN9L996_CANGL</name>
<evidence type="ECO:0000313" key="3">
    <source>
        <dbReference type="Proteomes" id="UP001367508"/>
    </source>
</evidence>
<feature type="compositionally biased region" description="Polar residues" evidence="1">
    <location>
        <begin position="123"/>
        <end position="133"/>
    </location>
</feature>
<gene>
    <name evidence="2" type="ORF">VNO77_23208</name>
</gene>
<accession>A0AAN9L996</accession>
<dbReference type="EMBL" id="JAYMYQ010000005">
    <property type="protein sequence ID" value="KAK7329063.1"/>
    <property type="molecule type" value="Genomic_DNA"/>
</dbReference>
<evidence type="ECO:0000256" key="1">
    <source>
        <dbReference type="SAM" id="MobiDB-lite"/>
    </source>
</evidence>
<reference evidence="2 3" key="1">
    <citation type="submission" date="2024-01" db="EMBL/GenBank/DDBJ databases">
        <title>The genomes of 5 underutilized Papilionoideae crops provide insights into root nodulation and disease resistanc.</title>
        <authorList>
            <person name="Jiang F."/>
        </authorList>
    </citation>
    <scope>NUCLEOTIDE SEQUENCE [LARGE SCALE GENOMIC DNA]</scope>
    <source>
        <strain evidence="2">LVBAO_FW01</strain>
        <tissue evidence="2">Leaves</tissue>
    </source>
</reference>
<sequence length="133" mass="14839">MHEGFVIANRKHTCMTKGWQFYSGSLTSSRSPKVVWILSIISSRAKRSVSDLQLMSLIAEGNTITRNKDPSIASHFHSQQPLGHHVATDAGGVQEKVERIFMSEPMTITEAVSLSTRRDDQRMTQGPSLRSKL</sequence>
<comment type="caution">
    <text evidence="2">The sequence shown here is derived from an EMBL/GenBank/DDBJ whole genome shotgun (WGS) entry which is preliminary data.</text>
</comment>
<protein>
    <submittedName>
        <fullName evidence="2">Uncharacterized protein</fullName>
    </submittedName>
</protein>
<keyword evidence="3" id="KW-1185">Reference proteome</keyword>
<proteinExistence type="predicted"/>
<dbReference type="AlphaFoldDB" id="A0AAN9L996"/>
<evidence type="ECO:0000313" key="2">
    <source>
        <dbReference type="EMBL" id="KAK7329063.1"/>
    </source>
</evidence>
<feature type="region of interest" description="Disordered" evidence="1">
    <location>
        <begin position="112"/>
        <end position="133"/>
    </location>
</feature>
<dbReference type="Proteomes" id="UP001367508">
    <property type="component" value="Unassembled WGS sequence"/>
</dbReference>